<keyword evidence="12" id="KW-1185">Reference proteome</keyword>
<evidence type="ECO:0000256" key="1">
    <source>
        <dbReference type="ARBA" id="ARBA00004651"/>
    </source>
</evidence>
<keyword evidence="5" id="KW-0552">Olfaction</keyword>
<feature type="transmembrane region" description="Helical" evidence="10">
    <location>
        <begin position="132"/>
        <end position="152"/>
    </location>
</feature>
<evidence type="ECO:0000256" key="4">
    <source>
        <dbReference type="ARBA" id="ARBA00022692"/>
    </source>
</evidence>
<proteinExistence type="predicted"/>
<evidence type="ECO:0000256" key="6">
    <source>
        <dbReference type="ARBA" id="ARBA00022989"/>
    </source>
</evidence>
<gene>
    <name evidence="11" type="ORF">BDFB_011647</name>
</gene>
<dbReference type="EMBL" id="QDEB01077603">
    <property type="protein sequence ID" value="RZC34691.1"/>
    <property type="molecule type" value="Genomic_DNA"/>
</dbReference>
<comment type="subcellular location">
    <subcellularLocation>
        <location evidence="1">Cell membrane</location>
        <topology evidence="1">Multi-pass membrane protein</topology>
    </subcellularLocation>
</comment>
<evidence type="ECO:0000256" key="10">
    <source>
        <dbReference type="SAM" id="Phobius"/>
    </source>
</evidence>
<keyword evidence="9" id="KW-0807">Transducer</keyword>
<dbReference type="AlphaFoldDB" id="A0A482VP40"/>
<dbReference type="OrthoDB" id="7373810at2759"/>
<evidence type="ECO:0000256" key="7">
    <source>
        <dbReference type="ARBA" id="ARBA00023136"/>
    </source>
</evidence>
<dbReference type="GO" id="GO:0005549">
    <property type="term" value="F:odorant binding"/>
    <property type="evidence" value="ECO:0007669"/>
    <property type="project" value="InterPro"/>
</dbReference>
<protein>
    <submittedName>
        <fullName evidence="11">7tm 6 domain containing protein</fullName>
    </submittedName>
</protein>
<evidence type="ECO:0000313" key="11">
    <source>
        <dbReference type="EMBL" id="RZC34691.1"/>
    </source>
</evidence>
<keyword evidence="2" id="KW-1003">Cell membrane</keyword>
<organism evidence="11 12">
    <name type="scientific">Asbolus verrucosus</name>
    <name type="common">Desert ironclad beetle</name>
    <dbReference type="NCBI Taxonomy" id="1661398"/>
    <lineage>
        <taxon>Eukaryota</taxon>
        <taxon>Metazoa</taxon>
        <taxon>Ecdysozoa</taxon>
        <taxon>Arthropoda</taxon>
        <taxon>Hexapoda</taxon>
        <taxon>Insecta</taxon>
        <taxon>Pterygota</taxon>
        <taxon>Neoptera</taxon>
        <taxon>Endopterygota</taxon>
        <taxon>Coleoptera</taxon>
        <taxon>Polyphaga</taxon>
        <taxon>Cucujiformia</taxon>
        <taxon>Tenebrionidae</taxon>
        <taxon>Pimeliinae</taxon>
        <taxon>Asbolus</taxon>
    </lineage>
</organism>
<dbReference type="GO" id="GO:0005886">
    <property type="term" value="C:plasma membrane"/>
    <property type="evidence" value="ECO:0007669"/>
    <property type="project" value="UniProtKB-SubCell"/>
</dbReference>
<feature type="transmembrane region" description="Helical" evidence="10">
    <location>
        <begin position="21"/>
        <end position="41"/>
    </location>
</feature>
<keyword evidence="6 10" id="KW-1133">Transmembrane helix</keyword>
<accession>A0A482VP40</accession>
<comment type="caution">
    <text evidence="11">The sequence shown here is derived from an EMBL/GenBank/DDBJ whole genome shotgun (WGS) entry which is preliminary data.</text>
</comment>
<dbReference type="InterPro" id="IPR004117">
    <property type="entry name" value="7tm6_olfct_rcpt"/>
</dbReference>
<dbReference type="GO" id="GO:0004984">
    <property type="term" value="F:olfactory receptor activity"/>
    <property type="evidence" value="ECO:0007669"/>
    <property type="project" value="InterPro"/>
</dbReference>
<keyword evidence="8" id="KW-0675">Receptor</keyword>
<dbReference type="Proteomes" id="UP000292052">
    <property type="component" value="Unassembled WGS sequence"/>
</dbReference>
<name>A0A482VP40_ASBVE</name>
<evidence type="ECO:0000256" key="2">
    <source>
        <dbReference type="ARBA" id="ARBA00022475"/>
    </source>
</evidence>
<evidence type="ECO:0000256" key="5">
    <source>
        <dbReference type="ARBA" id="ARBA00022725"/>
    </source>
</evidence>
<evidence type="ECO:0000256" key="9">
    <source>
        <dbReference type="ARBA" id="ARBA00023224"/>
    </source>
</evidence>
<sequence length="156" mass="17738">MRALGLYRPENSKSFNKVRAYFVYIVFVILISFSTLLYFLLGEELDITQINFNAAFLAEGGLACHGASQFMILQYTLQNLNYRAEKEGTSGVHIDNVVGNGAKFKVIYKKIKQCTEHHTEILSFVNEYEECFSFPIFIQFAASAFVVCFTSLQLGR</sequence>
<dbReference type="PANTHER" id="PTHR21137">
    <property type="entry name" value="ODORANT RECEPTOR"/>
    <property type="match status" value="1"/>
</dbReference>
<evidence type="ECO:0000313" key="12">
    <source>
        <dbReference type="Proteomes" id="UP000292052"/>
    </source>
</evidence>
<keyword evidence="4 10" id="KW-0812">Transmembrane</keyword>
<keyword evidence="7 10" id="KW-0472">Membrane</keyword>
<dbReference type="GO" id="GO:0007165">
    <property type="term" value="P:signal transduction"/>
    <property type="evidence" value="ECO:0007669"/>
    <property type="project" value="UniProtKB-KW"/>
</dbReference>
<dbReference type="PANTHER" id="PTHR21137:SF35">
    <property type="entry name" value="ODORANT RECEPTOR 19A-RELATED"/>
    <property type="match status" value="1"/>
</dbReference>
<reference evidence="11 12" key="1">
    <citation type="submission" date="2017-03" db="EMBL/GenBank/DDBJ databases">
        <title>Genome of the blue death feigning beetle - Asbolus verrucosus.</title>
        <authorList>
            <person name="Rider S.D."/>
        </authorList>
    </citation>
    <scope>NUCLEOTIDE SEQUENCE [LARGE SCALE GENOMIC DNA]</scope>
    <source>
        <strain evidence="11">Butters</strain>
        <tissue evidence="11">Head and leg muscle</tissue>
    </source>
</reference>
<feature type="non-terminal residue" evidence="11">
    <location>
        <position position="156"/>
    </location>
</feature>
<evidence type="ECO:0000256" key="3">
    <source>
        <dbReference type="ARBA" id="ARBA00022606"/>
    </source>
</evidence>
<keyword evidence="3" id="KW-0716">Sensory transduction</keyword>
<dbReference type="Pfam" id="PF02949">
    <property type="entry name" value="7tm_6"/>
    <property type="match status" value="1"/>
</dbReference>
<evidence type="ECO:0000256" key="8">
    <source>
        <dbReference type="ARBA" id="ARBA00023170"/>
    </source>
</evidence>